<dbReference type="Proteomes" id="UP000319257">
    <property type="component" value="Unassembled WGS sequence"/>
</dbReference>
<keyword evidence="2" id="KW-0698">rRNA processing</keyword>
<dbReference type="EMBL" id="SKBQ01000005">
    <property type="protein sequence ID" value="TPX10223.1"/>
    <property type="molecule type" value="Genomic_DNA"/>
</dbReference>
<reference evidence="4 5" key="1">
    <citation type="submission" date="2019-06" db="EMBL/GenBank/DDBJ databases">
        <title>Draft genome sequence of the filamentous fungus Phialemoniopsis curvata isolated from diesel fuel.</title>
        <authorList>
            <person name="Varaljay V.A."/>
            <person name="Lyon W.J."/>
            <person name="Crouch A.L."/>
            <person name="Drake C.E."/>
            <person name="Hollomon J.M."/>
            <person name="Nadeau L.J."/>
            <person name="Nunn H.S."/>
            <person name="Stevenson B.S."/>
            <person name="Bojanowski C.L."/>
            <person name="Crookes-Goodson W.J."/>
        </authorList>
    </citation>
    <scope>NUCLEOTIDE SEQUENCE [LARGE SCALE GENOMIC DNA]</scope>
    <source>
        <strain evidence="4 5">D216</strain>
    </source>
</reference>
<evidence type="ECO:0000256" key="1">
    <source>
        <dbReference type="ARBA" id="ARBA00006524"/>
    </source>
</evidence>
<evidence type="ECO:0000256" key="2">
    <source>
        <dbReference type="ARBA" id="ARBA00022552"/>
    </source>
</evidence>
<sequence>MASTHLPPPKVPPQGGPLTALRGTDTCQNNFEQGIALSLHLWPVLTFAVENSLGGSDAAGKRDWFAGCVSELFPAIGSAMATSTTTTPQQQRQAHEDLLCDVESRLLQVMDDEFETVVDDGSAYDVAEQILVLWRECSRGVFKEVEALRQRWEGKKGAKVTGLFKEAQGGDQDTDWDTEDDDEDDDDEEGSSDVDMDGAPALVSAPKEKAPPEVDEDGFMKVTRKKR</sequence>
<dbReference type="AlphaFoldDB" id="A0A507AR02"/>
<dbReference type="FunCoup" id="A0A507AR02">
    <property type="interactions" value="157"/>
</dbReference>
<comment type="similarity">
    <text evidence="1">Belongs to the TSR2 family.</text>
</comment>
<dbReference type="InterPro" id="IPR019398">
    <property type="entry name" value="Pre-rRNA_process_TSR2"/>
</dbReference>
<accession>A0A507AR02</accession>
<evidence type="ECO:0000256" key="3">
    <source>
        <dbReference type="SAM" id="MobiDB-lite"/>
    </source>
</evidence>
<feature type="compositionally biased region" description="Acidic residues" evidence="3">
    <location>
        <begin position="172"/>
        <end position="196"/>
    </location>
</feature>
<proteinExistence type="inferred from homology"/>
<feature type="region of interest" description="Disordered" evidence="3">
    <location>
        <begin position="161"/>
        <end position="227"/>
    </location>
</feature>
<keyword evidence="5" id="KW-1185">Reference proteome</keyword>
<name>A0A507AR02_9PEZI</name>
<dbReference type="InParanoid" id="A0A507AR02"/>
<comment type="caution">
    <text evidence="4">The sequence shown here is derived from an EMBL/GenBank/DDBJ whole genome shotgun (WGS) entry which is preliminary data.</text>
</comment>
<evidence type="ECO:0008006" key="6">
    <source>
        <dbReference type="Google" id="ProtNLM"/>
    </source>
</evidence>
<dbReference type="RefSeq" id="XP_030991934.1">
    <property type="nucleotide sequence ID" value="XM_031135497.1"/>
</dbReference>
<gene>
    <name evidence="4" type="ORF">E0L32_001420</name>
</gene>
<evidence type="ECO:0000313" key="5">
    <source>
        <dbReference type="Proteomes" id="UP000319257"/>
    </source>
</evidence>
<dbReference type="OrthoDB" id="263560at2759"/>
<dbReference type="STRING" id="1093900.A0A507AR02"/>
<dbReference type="GeneID" id="41968867"/>
<dbReference type="PANTHER" id="PTHR21250">
    <property type="entry name" value="PRE-RRNA-PROCESSING PROTEIN TSR2 HOMOLOG"/>
    <property type="match status" value="1"/>
</dbReference>
<organism evidence="4 5">
    <name type="scientific">Thyridium curvatum</name>
    <dbReference type="NCBI Taxonomy" id="1093900"/>
    <lineage>
        <taxon>Eukaryota</taxon>
        <taxon>Fungi</taxon>
        <taxon>Dikarya</taxon>
        <taxon>Ascomycota</taxon>
        <taxon>Pezizomycotina</taxon>
        <taxon>Sordariomycetes</taxon>
        <taxon>Sordariomycetidae</taxon>
        <taxon>Thyridiales</taxon>
        <taxon>Thyridiaceae</taxon>
        <taxon>Thyridium</taxon>
    </lineage>
</organism>
<dbReference type="GO" id="GO:0006364">
    <property type="term" value="P:rRNA processing"/>
    <property type="evidence" value="ECO:0007669"/>
    <property type="project" value="UniProtKB-KW"/>
</dbReference>
<protein>
    <recommendedName>
        <fullName evidence="6">Pre-rRNA-processing protein TSR2</fullName>
    </recommendedName>
</protein>
<evidence type="ECO:0000313" key="4">
    <source>
        <dbReference type="EMBL" id="TPX10223.1"/>
    </source>
</evidence>
<dbReference type="Pfam" id="PF10273">
    <property type="entry name" value="WGG"/>
    <property type="match status" value="1"/>
</dbReference>